<dbReference type="InterPro" id="IPR041494">
    <property type="entry name" value="PIN7"/>
</dbReference>
<evidence type="ECO:0000259" key="1">
    <source>
        <dbReference type="Pfam" id="PF18475"/>
    </source>
</evidence>
<dbReference type="EMBL" id="CP060711">
    <property type="protein sequence ID" value="QNN46508.1"/>
    <property type="molecule type" value="Genomic_DNA"/>
</dbReference>
<organism evidence="2 3">
    <name type="scientific">Thermomonas brevis</name>
    <dbReference type="NCBI Taxonomy" id="215691"/>
    <lineage>
        <taxon>Bacteria</taxon>
        <taxon>Pseudomonadati</taxon>
        <taxon>Pseudomonadota</taxon>
        <taxon>Gammaproteobacteria</taxon>
        <taxon>Lysobacterales</taxon>
        <taxon>Lysobacteraceae</taxon>
        <taxon>Thermomonas</taxon>
    </lineage>
</organism>
<accession>A0A7G9QT33</accession>
<evidence type="ECO:0000313" key="3">
    <source>
        <dbReference type="Proteomes" id="UP000515977"/>
    </source>
</evidence>
<feature type="domain" description="PIN-like" evidence="1">
    <location>
        <begin position="7"/>
        <end position="107"/>
    </location>
</feature>
<dbReference type="AlphaFoldDB" id="A0A7G9QT33"/>
<sequence length="198" mass="21740">MKTNYVLIDYENVQPKNLALLAEEHFRVKVFVGANQAKIPIELAAAMQSLGARADYVRISGSGSNALDFHIAYYIGRLAAAEPKAFFHIISRDTGFDPLIAHLKEKGIFASRSATLDGIPILKGLAEATRDEQVDAVVEKLKGMPKNRPLRDSTLRKMIASWFGNKLDAPGLDRIVNELVKRGFIAMNGAKVSYSLPA</sequence>
<dbReference type="KEGG" id="tbv:H9L17_15320"/>
<protein>
    <recommendedName>
        <fullName evidence="1">PIN-like domain-containing protein</fullName>
    </recommendedName>
</protein>
<keyword evidence="3" id="KW-1185">Reference proteome</keyword>
<dbReference type="RefSeq" id="WP_187570272.1">
    <property type="nucleotide sequence ID" value="NZ_CP060711.1"/>
</dbReference>
<gene>
    <name evidence="2" type="ORF">H9L17_15320</name>
</gene>
<reference evidence="2 3" key="1">
    <citation type="submission" date="2020-08" db="EMBL/GenBank/DDBJ databases">
        <title>Genome sequence of Thermomonas brevis KACC 16975T.</title>
        <authorList>
            <person name="Hyun D.-W."/>
            <person name="Bae J.-W."/>
        </authorList>
    </citation>
    <scope>NUCLEOTIDE SEQUENCE [LARGE SCALE GENOMIC DNA]</scope>
    <source>
        <strain evidence="2 3">KACC 16975</strain>
    </source>
</reference>
<dbReference type="Proteomes" id="UP000515977">
    <property type="component" value="Chromosome"/>
</dbReference>
<proteinExistence type="predicted"/>
<name>A0A7G9QT33_9GAMM</name>
<dbReference type="Pfam" id="PF18475">
    <property type="entry name" value="PIN7"/>
    <property type="match status" value="1"/>
</dbReference>
<evidence type="ECO:0000313" key="2">
    <source>
        <dbReference type="EMBL" id="QNN46508.1"/>
    </source>
</evidence>